<dbReference type="GO" id="GO:0006729">
    <property type="term" value="P:tetrahydrobiopterin biosynthetic process"/>
    <property type="evidence" value="ECO:0007669"/>
    <property type="project" value="InterPro"/>
</dbReference>
<dbReference type="CDD" id="cd00913">
    <property type="entry name" value="PCD_DCoH_subfamily_a"/>
    <property type="match status" value="1"/>
</dbReference>
<evidence type="ECO:0000256" key="4">
    <source>
        <dbReference type="HAMAP-Rule" id="MF_00434"/>
    </source>
</evidence>
<dbReference type="PANTHER" id="PTHR12599">
    <property type="entry name" value="PTERIN-4-ALPHA-CARBINOLAMINE DEHYDRATASE"/>
    <property type="match status" value="1"/>
</dbReference>
<proteinExistence type="inferred from homology"/>
<comment type="caution">
    <text evidence="5">The sequence shown here is derived from an EMBL/GenBank/DDBJ whole genome shotgun (WGS) entry which is preliminary data.</text>
</comment>
<dbReference type="InterPro" id="IPR001533">
    <property type="entry name" value="Pterin_deHydtase"/>
</dbReference>
<evidence type="ECO:0000256" key="3">
    <source>
        <dbReference type="ARBA" id="ARBA00023239"/>
    </source>
</evidence>
<organism evidence="5 6">
    <name type="scientific">Candidatus Taylorbacteria bacterium RIFCSPHIGHO2_01_FULL_46_22b</name>
    <dbReference type="NCBI Taxonomy" id="1802301"/>
    <lineage>
        <taxon>Bacteria</taxon>
        <taxon>Candidatus Tayloriibacteriota</taxon>
    </lineage>
</organism>
<dbReference type="PANTHER" id="PTHR12599:SF0">
    <property type="entry name" value="PTERIN-4-ALPHA-CARBINOLAMINE DEHYDRATASE"/>
    <property type="match status" value="1"/>
</dbReference>
<dbReference type="NCBIfam" id="NF002017">
    <property type="entry name" value="PRK00823.1-2"/>
    <property type="match status" value="1"/>
</dbReference>
<name>A0A1G2M3F3_9BACT</name>
<protein>
    <recommendedName>
        <fullName evidence="4">Putative pterin-4-alpha-carbinolamine dehydratase</fullName>
        <shortName evidence="4">PHS</shortName>
        <ecNumber evidence="4">4.2.1.96</ecNumber>
    </recommendedName>
    <alternativeName>
        <fullName evidence="4">4-alpha-hydroxy-tetrahydropterin dehydratase</fullName>
    </alternativeName>
    <alternativeName>
        <fullName evidence="4">Pterin carbinolamine dehydratase</fullName>
        <shortName evidence="4">PCD</shortName>
    </alternativeName>
</protein>
<dbReference type="EMBL" id="MHRF01000007">
    <property type="protein sequence ID" value="OHA18294.1"/>
    <property type="molecule type" value="Genomic_DNA"/>
</dbReference>
<dbReference type="HAMAP" id="MF_00434">
    <property type="entry name" value="Pterin_4_alpha"/>
    <property type="match status" value="1"/>
</dbReference>
<evidence type="ECO:0000256" key="1">
    <source>
        <dbReference type="ARBA" id="ARBA00001554"/>
    </source>
</evidence>
<gene>
    <name evidence="5" type="ORF">A2664_02420</name>
</gene>
<dbReference type="Proteomes" id="UP000178873">
    <property type="component" value="Unassembled WGS sequence"/>
</dbReference>
<dbReference type="Pfam" id="PF01329">
    <property type="entry name" value="Pterin_4a"/>
    <property type="match status" value="1"/>
</dbReference>
<dbReference type="STRING" id="1802301.A2664_02420"/>
<keyword evidence="3 4" id="KW-0456">Lyase</keyword>
<dbReference type="EC" id="4.2.1.96" evidence="4"/>
<evidence type="ECO:0000256" key="2">
    <source>
        <dbReference type="ARBA" id="ARBA00006472"/>
    </source>
</evidence>
<dbReference type="InterPro" id="IPR036428">
    <property type="entry name" value="PCD_sf"/>
</dbReference>
<comment type="similarity">
    <text evidence="2 4">Belongs to the pterin-4-alpha-carbinolamine dehydratase family.</text>
</comment>
<dbReference type="SUPFAM" id="SSF55248">
    <property type="entry name" value="PCD-like"/>
    <property type="match status" value="1"/>
</dbReference>
<dbReference type="Gene3D" id="3.30.1360.20">
    <property type="entry name" value="Transcriptional coactivator/pterin dehydratase"/>
    <property type="match status" value="1"/>
</dbReference>
<comment type="catalytic activity">
    <reaction evidence="1 4">
        <text>(4aS,6R)-4a-hydroxy-L-erythro-5,6,7,8-tetrahydrobiopterin = (6R)-L-erythro-6,7-dihydrobiopterin + H2O</text>
        <dbReference type="Rhea" id="RHEA:11920"/>
        <dbReference type="ChEBI" id="CHEBI:15377"/>
        <dbReference type="ChEBI" id="CHEBI:15642"/>
        <dbReference type="ChEBI" id="CHEBI:43120"/>
        <dbReference type="EC" id="4.2.1.96"/>
    </reaction>
</comment>
<reference evidence="5 6" key="1">
    <citation type="journal article" date="2016" name="Nat. Commun.">
        <title>Thousands of microbial genomes shed light on interconnected biogeochemical processes in an aquifer system.</title>
        <authorList>
            <person name="Anantharaman K."/>
            <person name="Brown C.T."/>
            <person name="Hug L.A."/>
            <person name="Sharon I."/>
            <person name="Castelle C.J."/>
            <person name="Probst A.J."/>
            <person name="Thomas B.C."/>
            <person name="Singh A."/>
            <person name="Wilkins M.J."/>
            <person name="Karaoz U."/>
            <person name="Brodie E.L."/>
            <person name="Williams K.H."/>
            <person name="Hubbard S.S."/>
            <person name="Banfield J.F."/>
        </authorList>
    </citation>
    <scope>NUCLEOTIDE SEQUENCE [LARGE SCALE GENOMIC DNA]</scope>
</reference>
<accession>A0A1G2M3F3</accession>
<dbReference type="AlphaFoldDB" id="A0A1G2M3F3"/>
<evidence type="ECO:0000313" key="6">
    <source>
        <dbReference type="Proteomes" id="UP000178873"/>
    </source>
</evidence>
<dbReference type="GO" id="GO:0008124">
    <property type="term" value="F:4-alpha-hydroxytetrahydrobiopterin dehydratase activity"/>
    <property type="evidence" value="ECO:0007669"/>
    <property type="project" value="UniProtKB-UniRule"/>
</dbReference>
<evidence type="ECO:0000313" key="5">
    <source>
        <dbReference type="EMBL" id="OHA18294.1"/>
    </source>
</evidence>
<sequence>MATTLSAQKCVACEGDMPPLNPTEATILMRQLKPEWKLSGNEIVRDFKFKDFKQAMVFVNKVADIAEEEGHHPDIFISYNRVKITLTTHAIIGLSNNDFIVAAKIDLL</sequence>